<evidence type="ECO:0000313" key="1">
    <source>
        <dbReference type="Proteomes" id="UP000035680"/>
    </source>
</evidence>
<dbReference type="AlphaFoldDB" id="A0A0K0FTE4"/>
<proteinExistence type="predicted"/>
<sequence length="270" mass="30511">MCFKIHFRTYSSLKGASYLAQEIHCKLRVLNACIKLFYIPGITNIQADHLSRRPITTEDATALKVVEEIITKDLINRKGYALDILDLCATKENSKAKWVRVQKPNMKAIIHFLHTAKETGNSLNLSKSAIFSAYRLSNMKLPEELTNTVENLLKDKARKRGTSIQPEPTIWNVKDLLDYIRTDEDSNVQTVIKRTLTLVAITSGNRVSEIHQMKINKMKNHALSAQRISKLINQYIAEDGITTRTYNTSKAVASAAAWANMRVPDIVKAI</sequence>
<accession>A0A0K0FTE4</accession>
<dbReference type="WBParaSite" id="SVE_1528000.1">
    <property type="protein sequence ID" value="SVE_1528000.1"/>
    <property type="gene ID" value="SVE_1528000"/>
</dbReference>
<reference evidence="1" key="1">
    <citation type="submission" date="2014-07" db="EMBL/GenBank/DDBJ databases">
        <authorList>
            <person name="Martin A.A"/>
            <person name="De Silva N."/>
        </authorList>
    </citation>
    <scope>NUCLEOTIDE SEQUENCE</scope>
</reference>
<protein>
    <submittedName>
        <fullName evidence="2">Tyr recombinase domain-containing protein</fullName>
    </submittedName>
</protein>
<organism evidence="1 2">
    <name type="scientific">Strongyloides venezuelensis</name>
    <name type="common">Threadworm</name>
    <dbReference type="NCBI Taxonomy" id="75913"/>
    <lineage>
        <taxon>Eukaryota</taxon>
        <taxon>Metazoa</taxon>
        <taxon>Ecdysozoa</taxon>
        <taxon>Nematoda</taxon>
        <taxon>Chromadorea</taxon>
        <taxon>Rhabditida</taxon>
        <taxon>Tylenchina</taxon>
        <taxon>Panagrolaimomorpha</taxon>
        <taxon>Strongyloidoidea</taxon>
        <taxon>Strongyloididae</taxon>
        <taxon>Strongyloides</taxon>
    </lineage>
</organism>
<reference evidence="2" key="2">
    <citation type="submission" date="2015-08" db="UniProtKB">
        <authorList>
            <consortium name="WormBaseParasite"/>
        </authorList>
    </citation>
    <scope>IDENTIFICATION</scope>
</reference>
<keyword evidence="1" id="KW-1185">Reference proteome</keyword>
<evidence type="ECO:0000313" key="2">
    <source>
        <dbReference type="WBParaSite" id="SVE_1528000.1"/>
    </source>
</evidence>
<dbReference type="Proteomes" id="UP000035680">
    <property type="component" value="Unassembled WGS sequence"/>
</dbReference>
<name>A0A0K0FTE4_STRVS</name>
<dbReference type="STRING" id="75913.A0A0K0FTE4"/>